<dbReference type="GO" id="GO:0050660">
    <property type="term" value="F:flavin adenine dinucleotide binding"/>
    <property type="evidence" value="ECO:0007669"/>
    <property type="project" value="TreeGrafter"/>
</dbReference>
<comment type="subcellular location">
    <subcellularLocation>
        <location evidence="3">Cytoplasm</location>
    </subcellularLocation>
</comment>
<dbReference type="Pfam" id="PF00258">
    <property type="entry name" value="Flavodoxin_1"/>
    <property type="match status" value="1"/>
</dbReference>
<dbReference type="PANTHER" id="PTHR19384:SF10">
    <property type="entry name" value="NADPH-DEPENDENT DIFLAVIN OXIDOREDUCTASE 1"/>
    <property type="match status" value="1"/>
</dbReference>
<comment type="caution">
    <text evidence="13">The sequence shown here is derived from an EMBL/GenBank/DDBJ whole genome shotgun (WGS) entry which is preliminary data.</text>
</comment>
<dbReference type="SUPFAM" id="SSF63380">
    <property type="entry name" value="Riboflavin synthase domain-like"/>
    <property type="match status" value="1"/>
</dbReference>
<reference evidence="13 14" key="1">
    <citation type="journal article" date="2023" name="Commun. Biol.">
        <title>Reorganization of the ancestral sex-determining regions during the evolution of trioecy in Pleodorina starrii.</title>
        <authorList>
            <person name="Takahashi K."/>
            <person name="Suzuki S."/>
            <person name="Kawai-Toyooka H."/>
            <person name="Yamamoto K."/>
            <person name="Hamaji T."/>
            <person name="Ootsuki R."/>
            <person name="Yamaguchi H."/>
            <person name="Kawachi M."/>
            <person name="Higashiyama T."/>
            <person name="Nozaki H."/>
        </authorList>
    </citation>
    <scope>NUCLEOTIDE SEQUENCE [LARGE SCALE GENOMIC DNA]</scope>
    <source>
        <strain evidence="13 14">NIES-4479</strain>
    </source>
</reference>
<evidence type="ECO:0000256" key="8">
    <source>
        <dbReference type="ARBA" id="ARBA00022857"/>
    </source>
</evidence>
<evidence type="ECO:0000256" key="1">
    <source>
        <dbReference type="ARBA" id="ARBA00001917"/>
    </source>
</evidence>
<evidence type="ECO:0008006" key="15">
    <source>
        <dbReference type="Google" id="ProtNLM"/>
    </source>
</evidence>
<dbReference type="InterPro" id="IPR008254">
    <property type="entry name" value="Flavodoxin/NO_synth"/>
</dbReference>
<keyword evidence="4" id="KW-0963">Cytoplasm</keyword>
<feature type="compositionally biased region" description="Polar residues" evidence="10">
    <location>
        <begin position="600"/>
        <end position="611"/>
    </location>
</feature>
<protein>
    <recommendedName>
        <fullName evidence="15">NADPH-dependent FMN and FAD-containing oxidoreductase</fullName>
    </recommendedName>
</protein>
<dbReference type="FunFam" id="3.40.50.360:FF:000015">
    <property type="entry name" value="NADPH-dependent diflavin oxidoreductase 1"/>
    <property type="match status" value="1"/>
</dbReference>
<organism evidence="13 14">
    <name type="scientific">Pleodorina starrii</name>
    <dbReference type="NCBI Taxonomy" id="330485"/>
    <lineage>
        <taxon>Eukaryota</taxon>
        <taxon>Viridiplantae</taxon>
        <taxon>Chlorophyta</taxon>
        <taxon>core chlorophytes</taxon>
        <taxon>Chlorophyceae</taxon>
        <taxon>CS clade</taxon>
        <taxon>Chlamydomonadales</taxon>
        <taxon>Volvocaceae</taxon>
        <taxon>Pleodorina</taxon>
    </lineage>
</organism>
<feature type="region of interest" description="Disordered" evidence="10">
    <location>
        <begin position="268"/>
        <end position="289"/>
    </location>
</feature>
<dbReference type="SUPFAM" id="SSF52343">
    <property type="entry name" value="Ferredoxin reductase-like, C-terminal NADP-linked domain"/>
    <property type="match status" value="2"/>
</dbReference>
<dbReference type="EMBL" id="BRXU01000017">
    <property type="protein sequence ID" value="GLC57082.1"/>
    <property type="molecule type" value="Genomic_DNA"/>
</dbReference>
<dbReference type="Gene3D" id="1.20.990.10">
    <property type="entry name" value="NADPH-cytochrome p450 Reductase, Chain A, domain 3"/>
    <property type="match status" value="1"/>
</dbReference>
<dbReference type="Proteomes" id="UP001165080">
    <property type="component" value="Unassembled WGS sequence"/>
</dbReference>
<evidence type="ECO:0000256" key="3">
    <source>
        <dbReference type="ARBA" id="ARBA00004496"/>
    </source>
</evidence>
<dbReference type="PRINTS" id="PR00371">
    <property type="entry name" value="FPNCR"/>
</dbReference>
<feature type="domain" description="FAD-binding FR-type" evidence="12">
    <location>
        <begin position="296"/>
        <end position="567"/>
    </location>
</feature>
<evidence type="ECO:0000256" key="2">
    <source>
        <dbReference type="ARBA" id="ARBA00001974"/>
    </source>
</evidence>
<dbReference type="InterPro" id="IPR023173">
    <property type="entry name" value="NADPH_Cyt_P450_Rdtase_alpha"/>
</dbReference>
<dbReference type="GO" id="GO:0005634">
    <property type="term" value="C:nucleus"/>
    <property type="evidence" value="ECO:0007669"/>
    <property type="project" value="UniProtKB-ARBA"/>
</dbReference>
<dbReference type="Gene3D" id="3.40.50.80">
    <property type="entry name" value="Nucleotide-binding domain of ferredoxin-NADP reductase (FNR) module"/>
    <property type="match status" value="1"/>
</dbReference>
<dbReference type="Gene3D" id="2.40.30.10">
    <property type="entry name" value="Translation factors"/>
    <property type="match status" value="2"/>
</dbReference>
<dbReference type="InterPro" id="IPR039261">
    <property type="entry name" value="FNR_nucleotide-bd"/>
</dbReference>
<dbReference type="Gene3D" id="3.40.50.360">
    <property type="match status" value="1"/>
</dbReference>
<dbReference type="AlphaFoldDB" id="A0A9W6BST3"/>
<dbReference type="PROSITE" id="PS51384">
    <property type="entry name" value="FAD_FR"/>
    <property type="match status" value="1"/>
</dbReference>
<evidence type="ECO:0000256" key="6">
    <source>
        <dbReference type="ARBA" id="ARBA00022643"/>
    </source>
</evidence>
<evidence type="ECO:0000256" key="4">
    <source>
        <dbReference type="ARBA" id="ARBA00022490"/>
    </source>
</evidence>
<evidence type="ECO:0000256" key="5">
    <source>
        <dbReference type="ARBA" id="ARBA00022630"/>
    </source>
</evidence>
<evidence type="ECO:0000256" key="7">
    <source>
        <dbReference type="ARBA" id="ARBA00022827"/>
    </source>
</evidence>
<dbReference type="GO" id="GO:0016651">
    <property type="term" value="F:oxidoreductase activity, acting on NAD(P)H"/>
    <property type="evidence" value="ECO:0007669"/>
    <property type="project" value="UniProtKB-ARBA"/>
</dbReference>
<keyword evidence="5" id="KW-0285">Flavoprotein</keyword>
<evidence type="ECO:0000259" key="11">
    <source>
        <dbReference type="PROSITE" id="PS50902"/>
    </source>
</evidence>
<keyword evidence="14" id="KW-1185">Reference proteome</keyword>
<evidence type="ECO:0000313" key="13">
    <source>
        <dbReference type="EMBL" id="GLC57082.1"/>
    </source>
</evidence>
<dbReference type="SUPFAM" id="SSF52218">
    <property type="entry name" value="Flavoproteins"/>
    <property type="match status" value="1"/>
</dbReference>
<name>A0A9W6BST3_9CHLO</name>
<dbReference type="PRINTS" id="PR00369">
    <property type="entry name" value="FLAVODOXIN"/>
</dbReference>
<keyword evidence="9" id="KW-0560">Oxidoreductase</keyword>
<feature type="domain" description="Flavodoxin-like" evidence="11">
    <location>
        <begin position="9"/>
        <end position="153"/>
    </location>
</feature>
<keyword evidence="8" id="KW-0521">NADP</keyword>
<comment type="cofactor">
    <cofactor evidence="1">
        <name>FMN</name>
        <dbReference type="ChEBI" id="CHEBI:58210"/>
    </cofactor>
</comment>
<dbReference type="GO" id="GO:0010181">
    <property type="term" value="F:FMN binding"/>
    <property type="evidence" value="ECO:0007669"/>
    <property type="project" value="InterPro"/>
</dbReference>
<dbReference type="InterPro" id="IPR001709">
    <property type="entry name" value="Flavoprot_Pyr_Nucl_cyt_Rdtase"/>
</dbReference>
<dbReference type="PANTHER" id="PTHR19384">
    <property type="entry name" value="NITRIC OXIDE SYNTHASE-RELATED"/>
    <property type="match status" value="1"/>
</dbReference>
<proteinExistence type="predicted"/>
<comment type="cofactor">
    <cofactor evidence="2">
        <name>FAD</name>
        <dbReference type="ChEBI" id="CHEBI:57692"/>
    </cofactor>
</comment>
<sequence>MPSGMNTSLLILYGSQTGNAQDVAERIGREARLRLFSHRVMSMDSYDVSRLPSEPLVVCVASTTGQGDPPDNMRRFWRFLLRKSLPPDSLAACRYAVFGLGDSGYVNFNVVAKKLDRRLEGLGARPLLERGLGDDQHPNGYEAALDPWLTRLWAAMRAACPLPQGVVEPSFSEDDLLALGPPKFRTTWLQPFEAAAAREALAARLQAEQAHVTGLGEQVRQHPPAAAVTSAPAAAAAASGGGLEAHRRLAEAAAAAADFRRLVLYAAGADPAPPPPPGQQEPASPSTSLPYSYGPWRPYLARVAVNRRVTSAEHFQDTRHIELDLGESGLSYEPGDVVAVLPMTADEHVDAFLQRLGWDGEAWVRVEAAEGQQGQQAAGDEGVEAAAAAPRGSVAAAAVGPCVVARVRSLVQGCLDIASASPRRYFFQVLRHFADVERERERLSYFATAEGRDDLYRYNQREGRTLLEVLYDFRSASPPLERFLESAPPLRPRLFSAASSQRLRGRCTAHLLVALVSYKTPLRRPKTGLCSAYLSRLGVAAGVEGASDAEGEARVAVWTERGALRPPKSGLVAPLIFVGPGTGVAPFRAFLEERYALMQHQPSSEPSQQLGNPKFQPPQPSEQPQPQQQQQESQEGLRDAEQAPPVSAPAPVPAAAAAAAAAPSYLFFGCRAAAADFYYREQWEEYKRAGVLHPTHGLITAFSRERLADAETAAAAVEAAAAAARSTSRTVYGSTKMPEGVAAAFADVAAQCGGLDPEAAAAFVRQLELKGRYQALAAASRATELERATEVTEPAGGREAEVKGVAAAAAAETW</sequence>
<evidence type="ECO:0000313" key="14">
    <source>
        <dbReference type="Proteomes" id="UP001165080"/>
    </source>
</evidence>
<evidence type="ECO:0000259" key="12">
    <source>
        <dbReference type="PROSITE" id="PS51384"/>
    </source>
</evidence>
<feature type="compositionally biased region" description="Low complexity" evidence="10">
    <location>
        <begin position="624"/>
        <end position="634"/>
    </location>
</feature>
<accession>A0A9W6BST3</accession>
<dbReference type="InterPro" id="IPR001094">
    <property type="entry name" value="Flavdoxin-like"/>
</dbReference>
<dbReference type="InterPro" id="IPR017927">
    <property type="entry name" value="FAD-bd_FR_type"/>
</dbReference>
<keyword evidence="7" id="KW-0274">FAD</keyword>
<dbReference type="InterPro" id="IPR003097">
    <property type="entry name" value="CysJ-like_FAD-binding"/>
</dbReference>
<gene>
    <name evidence="13" type="primary">PLEST003241</name>
    <name evidence="13" type="ORF">PLESTB_001181100</name>
</gene>
<dbReference type="Pfam" id="PF00667">
    <property type="entry name" value="FAD_binding_1"/>
    <property type="match status" value="1"/>
</dbReference>
<dbReference type="InterPro" id="IPR017938">
    <property type="entry name" value="Riboflavin_synthase-like_b-brl"/>
</dbReference>
<keyword evidence="6" id="KW-0288">FMN</keyword>
<dbReference type="PROSITE" id="PS50902">
    <property type="entry name" value="FLAVODOXIN_LIKE"/>
    <property type="match status" value="1"/>
</dbReference>
<feature type="region of interest" description="Disordered" evidence="10">
    <location>
        <begin position="600"/>
        <end position="649"/>
    </location>
</feature>
<dbReference type="InterPro" id="IPR029039">
    <property type="entry name" value="Flavoprotein-like_sf"/>
</dbReference>
<evidence type="ECO:0000256" key="9">
    <source>
        <dbReference type="ARBA" id="ARBA00023002"/>
    </source>
</evidence>
<dbReference type="GO" id="GO:0005829">
    <property type="term" value="C:cytosol"/>
    <property type="evidence" value="ECO:0007669"/>
    <property type="project" value="TreeGrafter"/>
</dbReference>
<evidence type="ECO:0000256" key="10">
    <source>
        <dbReference type="SAM" id="MobiDB-lite"/>
    </source>
</evidence>